<dbReference type="PANTHER" id="PTHR34501">
    <property type="entry name" value="PROTEIN YDDL-RELATED"/>
    <property type="match status" value="1"/>
</dbReference>
<evidence type="ECO:0000256" key="4">
    <source>
        <dbReference type="ARBA" id="ARBA00022452"/>
    </source>
</evidence>
<dbReference type="EMBL" id="JACOFT010000001">
    <property type="protein sequence ID" value="MBC3810178.1"/>
    <property type="molecule type" value="Genomic_DNA"/>
</dbReference>
<evidence type="ECO:0000256" key="3">
    <source>
        <dbReference type="ARBA" id="ARBA00022448"/>
    </source>
</evidence>
<evidence type="ECO:0000256" key="8">
    <source>
        <dbReference type="ARBA" id="ARBA00023114"/>
    </source>
</evidence>
<evidence type="ECO:0000256" key="2">
    <source>
        <dbReference type="ARBA" id="ARBA00011233"/>
    </source>
</evidence>
<evidence type="ECO:0000259" key="11">
    <source>
        <dbReference type="Pfam" id="PF13609"/>
    </source>
</evidence>
<dbReference type="InterPro" id="IPR033900">
    <property type="entry name" value="Gram_neg_porin_domain"/>
</dbReference>
<evidence type="ECO:0000256" key="10">
    <source>
        <dbReference type="ARBA" id="ARBA00023237"/>
    </source>
</evidence>
<evidence type="ECO:0000256" key="1">
    <source>
        <dbReference type="ARBA" id="ARBA00004571"/>
    </source>
</evidence>
<name>A0ABR6XBT5_9BURK</name>
<dbReference type="Pfam" id="PF13609">
    <property type="entry name" value="Porin_4"/>
    <property type="match status" value="1"/>
</dbReference>
<dbReference type="Gene3D" id="2.40.160.10">
    <property type="entry name" value="Porin"/>
    <property type="match status" value="1"/>
</dbReference>
<keyword evidence="4" id="KW-1134">Transmembrane beta strand</keyword>
<comment type="caution">
    <text evidence="12">The sequence shown here is derived from an EMBL/GenBank/DDBJ whole genome shotgun (WGS) entry which is preliminary data.</text>
</comment>
<keyword evidence="6" id="KW-0732">Signal</keyword>
<proteinExistence type="predicted"/>
<sequence>MSAFSPTVSAQSNVVLYGIADLGIHYSNGLNASNAPTASNSTTAMSSGINNTSRWGIKGQETLGNDMSALFQLEGGLNIDTGGSAKSDKLFDRIAFVGLKTSAGVLTAGRQATILSDAISPVDPLGMRFASFNPNINVTALSNTAFGTHAFGMQYGTSGYNDNYYRLDNMLKFTSDFGPVTTRVSYSFGEVAGNTSALSTVGAGLSYQQDGLAVSGAYMKLKNSASFSLDAYTLGAAYNFGEFTLKANYGNNKAETAINKETKENIYSGGGNVVIRPGLSLTAAYYRVRRDSTGFTSDGFDRVVAYLEQEMSKRSTLYVELDSTKWNGNAAGTTGTQANKSNGYGVTLGLMHKF</sequence>
<keyword evidence="8" id="KW-0626">Porin</keyword>
<dbReference type="InterPro" id="IPR002299">
    <property type="entry name" value="Porin_Neis"/>
</dbReference>
<dbReference type="Proteomes" id="UP000637632">
    <property type="component" value="Unassembled WGS sequence"/>
</dbReference>
<dbReference type="InterPro" id="IPR050298">
    <property type="entry name" value="Gram-neg_bact_OMP"/>
</dbReference>
<dbReference type="CDD" id="cd00342">
    <property type="entry name" value="gram_neg_porins"/>
    <property type="match status" value="1"/>
</dbReference>
<keyword evidence="13" id="KW-1185">Reference proteome</keyword>
<gene>
    <name evidence="12" type="ORF">H8K26_01885</name>
</gene>
<comment type="subcellular location">
    <subcellularLocation>
        <location evidence="1">Cell outer membrane</location>
        <topology evidence="1">Multi-pass membrane protein</topology>
    </subcellularLocation>
</comment>
<dbReference type="PANTHER" id="PTHR34501:SF9">
    <property type="entry name" value="MAJOR OUTER MEMBRANE PROTEIN P.IA"/>
    <property type="match status" value="1"/>
</dbReference>
<evidence type="ECO:0000313" key="13">
    <source>
        <dbReference type="Proteomes" id="UP000637632"/>
    </source>
</evidence>
<evidence type="ECO:0000256" key="9">
    <source>
        <dbReference type="ARBA" id="ARBA00023136"/>
    </source>
</evidence>
<comment type="subunit">
    <text evidence="2">Homotrimer.</text>
</comment>
<keyword evidence="5" id="KW-0812">Transmembrane</keyword>
<dbReference type="SUPFAM" id="SSF56935">
    <property type="entry name" value="Porins"/>
    <property type="match status" value="1"/>
</dbReference>
<keyword evidence="7" id="KW-0406">Ion transport</keyword>
<reference evidence="12 13" key="1">
    <citation type="submission" date="2020-08" db="EMBL/GenBank/DDBJ databases">
        <title>Novel species isolated from subtropical streams in China.</title>
        <authorList>
            <person name="Lu H."/>
        </authorList>
    </citation>
    <scope>NUCLEOTIDE SEQUENCE [LARGE SCALE GENOMIC DNA]</scope>
    <source>
        <strain evidence="12 13">CCTCC AB 2015119</strain>
    </source>
</reference>
<evidence type="ECO:0000256" key="6">
    <source>
        <dbReference type="ARBA" id="ARBA00022729"/>
    </source>
</evidence>
<evidence type="ECO:0000313" key="12">
    <source>
        <dbReference type="EMBL" id="MBC3810178.1"/>
    </source>
</evidence>
<organism evidence="12 13">
    <name type="scientific">Undibacterium aquatile</name>
    <dbReference type="NCBI Taxonomy" id="1537398"/>
    <lineage>
        <taxon>Bacteria</taxon>
        <taxon>Pseudomonadati</taxon>
        <taxon>Pseudomonadota</taxon>
        <taxon>Betaproteobacteria</taxon>
        <taxon>Burkholderiales</taxon>
        <taxon>Oxalobacteraceae</taxon>
        <taxon>Undibacterium</taxon>
    </lineage>
</organism>
<keyword evidence="9" id="KW-0472">Membrane</keyword>
<protein>
    <submittedName>
        <fullName evidence="12">Porin</fullName>
    </submittedName>
</protein>
<keyword evidence="10" id="KW-0998">Cell outer membrane</keyword>
<keyword evidence="3" id="KW-0813">Transport</keyword>
<dbReference type="PRINTS" id="PR00184">
    <property type="entry name" value="NEISSPPORIN"/>
</dbReference>
<feature type="domain" description="Porin" evidence="11">
    <location>
        <begin position="2"/>
        <end position="325"/>
    </location>
</feature>
<accession>A0ABR6XBT5</accession>
<dbReference type="InterPro" id="IPR023614">
    <property type="entry name" value="Porin_dom_sf"/>
</dbReference>
<evidence type="ECO:0000256" key="5">
    <source>
        <dbReference type="ARBA" id="ARBA00022692"/>
    </source>
</evidence>
<evidence type="ECO:0000256" key="7">
    <source>
        <dbReference type="ARBA" id="ARBA00023065"/>
    </source>
</evidence>